<gene>
    <name evidence="1" type="primary">93</name>
    <name evidence="1" type="ORF">KBurrousTX_93</name>
</gene>
<dbReference type="EMBL" id="MH744419">
    <property type="protein sequence ID" value="AYD81587.1"/>
    <property type="molecule type" value="Genomic_DNA"/>
</dbReference>
<dbReference type="GO" id="GO:0006281">
    <property type="term" value="P:DNA repair"/>
    <property type="evidence" value="ECO:0007669"/>
    <property type="project" value="InterPro"/>
</dbReference>
<dbReference type="RefSeq" id="YP_009881766.1">
    <property type="nucleotide sequence ID" value="NC_049442.1"/>
</dbReference>
<dbReference type="SUPFAM" id="SSF103084">
    <property type="entry name" value="Holliday junction resolvase RusA"/>
    <property type="match status" value="1"/>
</dbReference>
<dbReference type="KEGG" id="vg:55811039"/>
<dbReference type="GeneID" id="55811039"/>
<dbReference type="Gene3D" id="3.30.1330.70">
    <property type="entry name" value="Holliday junction resolvase RusA"/>
    <property type="match status" value="1"/>
</dbReference>
<organism evidence="1 2">
    <name type="scientific">Arthrobacter phage KBurrousTX</name>
    <dbReference type="NCBI Taxonomy" id="2315608"/>
    <lineage>
        <taxon>Viruses</taxon>
        <taxon>Duplodnaviria</taxon>
        <taxon>Heunggongvirae</taxon>
        <taxon>Uroviricota</taxon>
        <taxon>Caudoviricetes</taxon>
        <taxon>Klausavirus</taxon>
        <taxon>Klausavirus kburrousTX</taxon>
    </lineage>
</organism>
<proteinExistence type="predicted"/>
<protein>
    <submittedName>
        <fullName evidence="1">RusA-like resolvase</fullName>
    </submittedName>
</protein>
<dbReference type="GO" id="GO:0006310">
    <property type="term" value="P:DNA recombination"/>
    <property type="evidence" value="ECO:0007669"/>
    <property type="project" value="InterPro"/>
</dbReference>
<keyword evidence="2" id="KW-1185">Reference proteome</keyword>
<dbReference type="InterPro" id="IPR036614">
    <property type="entry name" value="RusA-like_sf"/>
</dbReference>
<sequence>MMLHNPALTIMVTIPMTKALNMNKGMHWSKESPIIKELREQGGWLMREKHKGRNPYFDRCHVNAWVYFPDESRRRDTMNWLPTAKALQDGFVDGKLAPDDNERFVIGPHLWPTYELSGIKGMLKLRFEITHLEPIQ</sequence>
<evidence type="ECO:0000313" key="1">
    <source>
        <dbReference type="EMBL" id="AYD81587.1"/>
    </source>
</evidence>
<evidence type="ECO:0000313" key="2">
    <source>
        <dbReference type="Proteomes" id="UP000278416"/>
    </source>
</evidence>
<accession>A0A386K969</accession>
<reference evidence="1 2" key="1">
    <citation type="submission" date="2018-08" db="EMBL/GenBank/DDBJ databases">
        <authorList>
            <person name="Edupali M."/>
            <person name="Eltaeb M."/>
            <person name="Griswold I."/>
            <person name="Han P."/>
            <person name="Iszauk E."/>
            <person name="Joshi S."/>
            <person name="Kim Y."/>
            <person name="Krakopolsky K."/>
            <person name="Kubyshko V."/>
            <person name="Lee J."/>
            <person name="Lee N.Y."/>
            <person name="Lumaj G."/>
            <person name="Muskovitz J."/>
            <person name="Ning J."/>
            <person name="Noll E."/>
            <person name="Persaud B."/>
            <person name="Shankar N."/>
            <person name="Shim K."/>
            <person name="Srinivasan C."/>
            <person name="Yoon I."/>
            <person name="Zhang S."/>
            <person name="Ziausyte U."/>
            <person name="Jarvik J.W."/>
            <person name="Mcguier N."/>
            <person name="Lopez A.J."/>
            <person name="Garlena R.A."/>
            <person name="Russell D.A."/>
            <person name="Pope W.H."/>
            <person name="Jacobs-Sera D."/>
            <person name="Hatfull G.F."/>
        </authorList>
    </citation>
    <scope>NUCLEOTIDE SEQUENCE [LARGE SCALE GENOMIC DNA]</scope>
</reference>
<dbReference type="GO" id="GO:0000287">
    <property type="term" value="F:magnesium ion binding"/>
    <property type="evidence" value="ECO:0007669"/>
    <property type="project" value="InterPro"/>
</dbReference>
<dbReference type="Proteomes" id="UP000278416">
    <property type="component" value="Segment"/>
</dbReference>
<name>A0A386K969_9CAUD</name>